<dbReference type="Pfam" id="PF01810">
    <property type="entry name" value="LysE"/>
    <property type="match status" value="1"/>
</dbReference>
<protein>
    <submittedName>
        <fullName evidence="6">LysE family translocator</fullName>
    </submittedName>
</protein>
<proteinExistence type="predicted"/>
<reference evidence="6 7" key="2">
    <citation type="submission" date="2018-08" db="EMBL/GenBank/DDBJ databases">
        <title>Streptomyces kandeliansis sp. nov., an endophytic bacterium isolated from mangrove plant.</title>
        <authorList>
            <person name="Wang R."/>
        </authorList>
    </citation>
    <scope>NUCLEOTIDE SEQUENCE [LARGE SCALE GENOMIC DNA]</scope>
    <source>
        <strain evidence="7">H14(2018)</strain>
    </source>
</reference>
<comment type="subcellular location">
    <subcellularLocation>
        <location evidence="1">Cell membrane</location>
        <topology evidence="1">Multi-pass membrane protein</topology>
    </subcellularLocation>
</comment>
<dbReference type="GO" id="GO:0005886">
    <property type="term" value="C:plasma membrane"/>
    <property type="evidence" value="ECO:0007669"/>
    <property type="project" value="UniProtKB-SubCell"/>
</dbReference>
<keyword evidence="5" id="KW-0472">Membrane</keyword>
<dbReference type="Proteomes" id="UP000253958">
    <property type="component" value="Chromosome"/>
</dbReference>
<name>A0A3M9L0X2_9ACTN</name>
<evidence type="ECO:0000313" key="7">
    <source>
        <dbReference type="Proteomes" id="UP000253958"/>
    </source>
</evidence>
<organism evidence="6 7">
    <name type="scientific">Micromonospora aurantiaca</name>
    <name type="common">nom. illeg.</name>
    <dbReference type="NCBI Taxonomy" id="47850"/>
    <lineage>
        <taxon>Bacteria</taxon>
        <taxon>Bacillati</taxon>
        <taxon>Actinomycetota</taxon>
        <taxon>Actinomycetes</taxon>
        <taxon>Micromonosporales</taxon>
        <taxon>Micromonosporaceae</taxon>
        <taxon>Micromonospora</taxon>
    </lineage>
</organism>
<evidence type="ECO:0000313" key="6">
    <source>
        <dbReference type="EMBL" id="AXH93230.1"/>
    </source>
</evidence>
<evidence type="ECO:0000256" key="3">
    <source>
        <dbReference type="ARBA" id="ARBA00022692"/>
    </source>
</evidence>
<evidence type="ECO:0000256" key="5">
    <source>
        <dbReference type="ARBA" id="ARBA00023136"/>
    </source>
</evidence>
<evidence type="ECO:0000256" key="1">
    <source>
        <dbReference type="ARBA" id="ARBA00004651"/>
    </source>
</evidence>
<dbReference type="PANTHER" id="PTHR30086:SF20">
    <property type="entry name" value="ARGININE EXPORTER PROTEIN ARGO-RELATED"/>
    <property type="match status" value="1"/>
</dbReference>
<keyword evidence="3" id="KW-0812">Transmembrane</keyword>
<evidence type="ECO:0000256" key="2">
    <source>
        <dbReference type="ARBA" id="ARBA00022475"/>
    </source>
</evidence>
<gene>
    <name evidence="6" type="ORF">DVH21_26635</name>
</gene>
<accession>A0A3M9L0X2</accession>
<dbReference type="GO" id="GO:0015171">
    <property type="term" value="F:amino acid transmembrane transporter activity"/>
    <property type="evidence" value="ECO:0007669"/>
    <property type="project" value="TreeGrafter"/>
</dbReference>
<sequence>MSDIQIVSFVAASLLIIIVPGVDFALVTRQTVRYGRRAGFVVLAGLFAAALVHASLATAGLSALLVSSPTLYTVLRVAGALYLLYLGGTILWATRPRRAAAPAAQPVTVGAGGPGPDVDTGPVAAPETVAADEPHVARRSFVMGVTSQLLNVKVVVFYVSFVPQFVKPGDGAAARTAVLAATFIGLAVLWWACYILLIDRLQPWLTRPSVLLVIERLTGLILIVLAVRIALSH</sequence>
<dbReference type="RefSeq" id="WP_013476362.1">
    <property type="nucleotide sequence ID" value="NZ_CBDRJL010000019.1"/>
</dbReference>
<dbReference type="EMBL" id="CP031263">
    <property type="protein sequence ID" value="AXH93230.1"/>
    <property type="molecule type" value="Genomic_DNA"/>
</dbReference>
<dbReference type="InterPro" id="IPR001123">
    <property type="entry name" value="LeuE-type"/>
</dbReference>
<dbReference type="PIRSF" id="PIRSF006324">
    <property type="entry name" value="LeuE"/>
    <property type="match status" value="1"/>
</dbReference>
<keyword evidence="2" id="KW-1003">Cell membrane</keyword>
<reference evidence="6 7" key="1">
    <citation type="submission" date="2018-07" db="EMBL/GenBank/DDBJ databases">
        <authorList>
            <person name="Ye Y."/>
        </authorList>
    </citation>
    <scope>NUCLEOTIDE SEQUENCE [LARGE SCALE GENOMIC DNA]</scope>
    <source>
        <strain evidence="7">H14(2018)</strain>
    </source>
</reference>
<keyword evidence="4" id="KW-1133">Transmembrane helix</keyword>
<evidence type="ECO:0000256" key="4">
    <source>
        <dbReference type="ARBA" id="ARBA00022989"/>
    </source>
</evidence>
<dbReference type="PANTHER" id="PTHR30086">
    <property type="entry name" value="ARGININE EXPORTER PROTEIN ARGO"/>
    <property type="match status" value="1"/>
</dbReference>
<dbReference type="AlphaFoldDB" id="A0A3M9L0X2"/>